<gene>
    <name evidence="2" type="ORF">EC957_000877</name>
</gene>
<organism evidence="2 3">
    <name type="scientific">Mortierella hygrophila</name>
    <dbReference type="NCBI Taxonomy" id="979708"/>
    <lineage>
        <taxon>Eukaryota</taxon>
        <taxon>Fungi</taxon>
        <taxon>Fungi incertae sedis</taxon>
        <taxon>Mucoromycota</taxon>
        <taxon>Mortierellomycotina</taxon>
        <taxon>Mortierellomycetes</taxon>
        <taxon>Mortierellales</taxon>
        <taxon>Mortierellaceae</taxon>
        <taxon>Mortierella</taxon>
    </lineage>
</organism>
<evidence type="ECO:0000313" key="2">
    <source>
        <dbReference type="EMBL" id="KAF9543435.1"/>
    </source>
</evidence>
<reference evidence="2" key="1">
    <citation type="journal article" date="2020" name="Fungal Divers.">
        <title>Resolving the Mortierellaceae phylogeny through synthesis of multi-gene phylogenetics and phylogenomics.</title>
        <authorList>
            <person name="Vandepol N."/>
            <person name="Liber J."/>
            <person name="Desiro A."/>
            <person name="Na H."/>
            <person name="Kennedy M."/>
            <person name="Barry K."/>
            <person name="Grigoriev I.V."/>
            <person name="Miller A.N."/>
            <person name="O'Donnell K."/>
            <person name="Stajich J.E."/>
            <person name="Bonito G."/>
        </authorList>
    </citation>
    <scope>NUCLEOTIDE SEQUENCE</scope>
    <source>
        <strain evidence="2">NRRL 2591</strain>
    </source>
</reference>
<dbReference type="AlphaFoldDB" id="A0A9P6K307"/>
<accession>A0A9P6K307</accession>
<feature type="compositionally biased region" description="Polar residues" evidence="1">
    <location>
        <begin position="8"/>
        <end position="18"/>
    </location>
</feature>
<proteinExistence type="predicted"/>
<protein>
    <submittedName>
        <fullName evidence="2">Uncharacterized protein</fullName>
    </submittedName>
</protein>
<dbReference type="EMBL" id="JAAAXW010000113">
    <property type="protein sequence ID" value="KAF9543435.1"/>
    <property type="molecule type" value="Genomic_DNA"/>
</dbReference>
<dbReference type="Proteomes" id="UP000723463">
    <property type="component" value="Unassembled WGS sequence"/>
</dbReference>
<feature type="region of interest" description="Disordered" evidence="1">
    <location>
        <begin position="1"/>
        <end position="38"/>
    </location>
</feature>
<comment type="caution">
    <text evidence="2">The sequence shown here is derived from an EMBL/GenBank/DDBJ whole genome shotgun (WGS) entry which is preliminary data.</text>
</comment>
<evidence type="ECO:0000313" key="3">
    <source>
        <dbReference type="Proteomes" id="UP000723463"/>
    </source>
</evidence>
<keyword evidence="3" id="KW-1185">Reference proteome</keyword>
<name>A0A9P6K307_9FUNG</name>
<sequence>MARMENITKPQSLATSRPFSGKPIDSTRANQGTDQGIKQIRNGSIDVKTQLDEYFTHGRGTASWDTLKL</sequence>
<feature type="compositionally biased region" description="Polar residues" evidence="1">
    <location>
        <begin position="27"/>
        <end position="36"/>
    </location>
</feature>
<evidence type="ECO:0000256" key="1">
    <source>
        <dbReference type="SAM" id="MobiDB-lite"/>
    </source>
</evidence>